<dbReference type="PROSITE" id="PS50931">
    <property type="entry name" value="HTH_LYSR"/>
    <property type="match status" value="1"/>
</dbReference>
<name>A0A4R6DR08_9RHOO</name>
<sequence>MKALQDLLLFIRTAELGSLSAAARLLDLTPAAASAALKRLEAELDVVLLVRSTRSMRLTAEGEIYLEHCRQALQLLDDGRDAIASGRALIRGTLRLSMPSDVGRNLLLPWLDEFLGHYPGIELQLQISDRLADVYRQPVDLAVRYGDPPDSSLVALPLAPANRRVLCASPAYLERHGVPATPQALSGHNCLCYMLSDYVHDRWRFHRGKEELLVTVRGNRVADDGDTVRRWAVAGYGLAYKSRLDVVQDLRAGRLIELCPEWKGEAAPLNLICPDRRRLNPAVQLLREMLRSRLDLLAEAAPAEGERP</sequence>
<dbReference type="InterPro" id="IPR036388">
    <property type="entry name" value="WH-like_DNA-bd_sf"/>
</dbReference>
<organism evidence="6 7">
    <name type="scientific">Azoarcus indigens</name>
    <dbReference type="NCBI Taxonomy" id="29545"/>
    <lineage>
        <taxon>Bacteria</taxon>
        <taxon>Pseudomonadati</taxon>
        <taxon>Pseudomonadota</taxon>
        <taxon>Betaproteobacteria</taxon>
        <taxon>Rhodocyclales</taxon>
        <taxon>Zoogloeaceae</taxon>
        <taxon>Azoarcus</taxon>
    </lineage>
</organism>
<evidence type="ECO:0000313" key="6">
    <source>
        <dbReference type="EMBL" id="TDN47501.1"/>
    </source>
</evidence>
<dbReference type="GO" id="GO:0043565">
    <property type="term" value="F:sequence-specific DNA binding"/>
    <property type="evidence" value="ECO:0007669"/>
    <property type="project" value="TreeGrafter"/>
</dbReference>
<proteinExistence type="inferred from homology"/>
<keyword evidence="7" id="KW-1185">Reference proteome</keyword>
<evidence type="ECO:0000313" key="7">
    <source>
        <dbReference type="Proteomes" id="UP000295129"/>
    </source>
</evidence>
<evidence type="ECO:0000259" key="5">
    <source>
        <dbReference type="PROSITE" id="PS50931"/>
    </source>
</evidence>
<dbReference type="EMBL" id="SNVV01000019">
    <property type="protein sequence ID" value="TDN47501.1"/>
    <property type="molecule type" value="Genomic_DNA"/>
</dbReference>
<dbReference type="RefSeq" id="WP_246034879.1">
    <property type="nucleotide sequence ID" value="NZ_SNVV01000019.1"/>
</dbReference>
<dbReference type="Pfam" id="PF00126">
    <property type="entry name" value="HTH_1"/>
    <property type="match status" value="1"/>
</dbReference>
<dbReference type="InterPro" id="IPR000847">
    <property type="entry name" value="LysR_HTH_N"/>
</dbReference>
<dbReference type="PANTHER" id="PTHR30537">
    <property type="entry name" value="HTH-TYPE TRANSCRIPTIONAL REGULATOR"/>
    <property type="match status" value="1"/>
</dbReference>
<dbReference type="Proteomes" id="UP000295129">
    <property type="component" value="Unassembled WGS sequence"/>
</dbReference>
<evidence type="ECO:0000256" key="2">
    <source>
        <dbReference type="ARBA" id="ARBA00023015"/>
    </source>
</evidence>
<comment type="similarity">
    <text evidence="1">Belongs to the LysR transcriptional regulatory family.</text>
</comment>
<keyword evidence="2" id="KW-0805">Transcription regulation</keyword>
<accession>A0A4R6DR08</accession>
<dbReference type="InterPro" id="IPR005119">
    <property type="entry name" value="LysR_subst-bd"/>
</dbReference>
<dbReference type="FunFam" id="3.40.190.290:FF:000001">
    <property type="entry name" value="Transcriptional regulator, LysR family"/>
    <property type="match status" value="1"/>
</dbReference>
<dbReference type="Pfam" id="PF03466">
    <property type="entry name" value="LysR_substrate"/>
    <property type="match status" value="1"/>
</dbReference>
<feature type="domain" description="HTH lysR-type" evidence="5">
    <location>
        <begin position="1"/>
        <end position="59"/>
    </location>
</feature>
<evidence type="ECO:0000256" key="4">
    <source>
        <dbReference type="ARBA" id="ARBA00023163"/>
    </source>
</evidence>
<evidence type="ECO:0000256" key="1">
    <source>
        <dbReference type="ARBA" id="ARBA00009437"/>
    </source>
</evidence>
<dbReference type="SUPFAM" id="SSF53850">
    <property type="entry name" value="Periplasmic binding protein-like II"/>
    <property type="match status" value="1"/>
</dbReference>
<dbReference type="CDD" id="cd08422">
    <property type="entry name" value="PBP2_CrgA_like"/>
    <property type="match status" value="1"/>
</dbReference>
<dbReference type="FunFam" id="1.10.10.10:FF:000001">
    <property type="entry name" value="LysR family transcriptional regulator"/>
    <property type="match status" value="1"/>
</dbReference>
<gene>
    <name evidence="6" type="ORF">C7389_11910</name>
</gene>
<dbReference type="Gene3D" id="1.10.10.10">
    <property type="entry name" value="Winged helix-like DNA-binding domain superfamily/Winged helix DNA-binding domain"/>
    <property type="match status" value="1"/>
</dbReference>
<dbReference type="Gene3D" id="3.40.190.290">
    <property type="match status" value="1"/>
</dbReference>
<dbReference type="AlphaFoldDB" id="A0A4R6DR08"/>
<dbReference type="InterPro" id="IPR036390">
    <property type="entry name" value="WH_DNA-bd_sf"/>
</dbReference>
<dbReference type="GO" id="GO:0006351">
    <property type="term" value="P:DNA-templated transcription"/>
    <property type="evidence" value="ECO:0007669"/>
    <property type="project" value="TreeGrafter"/>
</dbReference>
<comment type="caution">
    <text evidence="6">The sequence shown here is derived from an EMBL/GenBank/DDBJ whole genome shotgun (WGS) entry which is preliminary data.</text>
</comment>
<dbReference type="GO" id="GO:0003700">
    <property type="term" value="F:DNA-binding transcription factor activity"/>
    <property type="evidence" value="ECO:0007669"/>
    <property type="project" value="InterPro"/>
</dbReference>
<dbReference type="InterPro" id="IPR058163">
    <property type="entry name" value="LysR-type_TF_proteobact-type"/>
</dbReference>
<dbReference type="PANTHER" id="PTHR30537:SF21">
    <property type="entry name" value="HTH-TYPE TRANSCRIPTIONAL REGULATOR SINR-RELATED"/>
    <property type="match status" value="1"/>
</dbReference>
<evidence type="ECO:0000256" key="3">
    <source>
        <dbReference type="ARBA" id="ARBA00023125"/>
    </source>
</evidence>
<keyword evidence="3" id="KW-0238">DNA-binding</keyword>
<keyword evidence="4" id="KW-0804">Transcription</keyword>
<protein>
    <submittedName>
        <fullName evidence="6">LysR family transcriptional regulator</fullName>
    </submittedName>
</protein>
<dbReference type="SUPFAM" id="SSF46785">
    <property type="entry name" value="Winged helix' DNA-binding domain"/>
    <property type="match status" value="1"/>
</dbReference>
<reference evidence="6 7" key="1">
    <citation type="submission" date="2019-03" db="EMBL/GenBank/DDBJ databases">
        <title>Genomic Encyclopedia of Type Strains, Phase IV (KMG-IV): sequencing the most valuable type-strain genomes for metagenomic binning, comparative biology and taxonomic classification.</title>
        <authorList>
            <person name="Goeker M."/>
        </authorList>
    </citation>
    <scope>NUCLEOTIDE SEQUENCE [LARGE SCALE GENOMIC DNA]</scope>
    <source>
        <strain evidence="6 7">DSM 12121</strain>
    </source>
</reference>